<feature type="transmembrane region" description="Helical" evidence="11">
    <location>
        <begin position="226"/>
        <end position="247"/>
    </location>
</feature>
<dbReference type="WBParaSite" id="TMUE_2000008392.1">
    <property type="protein sequence ID" value="TMUE_2000008392.1"/>
    <property type="gene ID" value="WBGene00290927"/>
</dbReference>
<dbReference type="InterPro" id="IPR001879">
    <property type="entry name" value="GPCR_2_extracellular_dom"/>
</dbReference>
<dbReference type="Proteomes" id="UP000046395">
    <property type="component" value="Unassembled WGS sequence"/>
</dbReference>
<dbReference type="SUPFAM" id="SSF81321">
    <property type="entry name" value="Family A G protein-coupled receptor-like"/>
    <property type="match status" value="1"/>
</dbReference>
<dbReference type="InterPro" id="IPR017983">
    <property type="entry name" value="GPCR_2_secretin-like_CS"/>
</dbReference>
<keyword evidence="10" id="KW-0807">Transducer</keyword>
<dbReference type="PRINTS" id="PR00249">
    <property type="entry name" value="GPCRSECRETIN"/>
</dbReference>
<dbReference type="SMART" id="SM00008">
    <property type="entry name" value="HormR"/>
    <property type="match status" value="1"/>
</dbReference>
<reference evidence="15" key="1">
    <citation type="submission" date="2019-12" db="UniProtKB">
        <authorList>
            <consortium name="WormBaseParasite"/>
        </authorList>
    </citation>
    <scope>IDENTIFICATION</scope>
</reference>
<dbReference type="Gene3D" id="4.10.1240.10">
    <property type="entry name" value="GPCR, family 2, extracellular hormone receptor domain"/>
    <property type="match status" value="1"/>
</dbReference>
<name>A0A5S6QNF4_TRIMR</name>
<feature type="transmembrane region" description="Helical" evidence="11">
    <location>
        <begin position="111"/>
        <end position="133"/>
    </location>
</feature>
<evidence type="ECO:0000259" key="13">
    <source>
        <dbReference type="PROSITE" id="PS50261"/>
    </source>
</evidence>
<dbReference type="InterPro" id="IPR036445">
    <property type="entry name" value="GPCR_2_extracell_dom_sf"/>
</dbReference>
<dbReference type="GO" id="GO:0005886">
    <property type="term" value="C:plasma membrane"/>
    <property type="evidence" value="ECO:0007669"/>
    <property type="project" value="UniProtKB-SubCell"/>
</dbReference>
<evidence type="ECO:0000256" key="2">
    <source>
        <dbReference type="ARBA" id="ARBA00005314"/>
    </source>
</evidence>
<evidence type="ECO:0000256" key="9">
    <source>
        <dbReference type="ARBA" id="ARBA00023180"/>
    </source>
</evidence>
<dbReference type="GO" id="GO:0008528">
    <property type="term" value="F:G protein-coupled peptide receptor activity"/>
    <property type="evidence" value="ECO:0007669"/>
    <property type="project" value="TreeGrafter"/>
</dbReference>
<dbReference type="PANTHER" id="PTHR45620">
    <property type="entry name" value="PDF RECEPTOR-LIKE PROTEIN-RELATED"/>
    <property type="match status" value="1"/>
</dbReference>
<evidence type="ECO:0000256" key="4">
    <source>
        <dbReference type="ARBA" id="ARBA00022692"/>
    </source>
</evidence>
<evidence type="ECO:0000313" key="14">
    <source>
        <dbReference type="Proteomes" id="UP000046395"/>
    </source>
</evidence>
<dbReference type="PANTHER" id="PTHR45620:SF37">
    <property type="entry name" value="G_PROTEIN_RECEP_F2_4 DOMAIN-CONTAINING PROTEIN"/>
    <property type="match status" value="1"/>
</dbReference>
<keyword evidence="4 11" id="KW-0812">Transmembrane</keyword>
<keyword evidence="8" id="KW-0675">Receptor</keyword>
<dbReference type="PROSITE" id="PS50227">
    <property type="entry name" value="G_PROTEIN_RECEP_F2_3"/>
    <property type="match status" value="1"/>
</dbReference>
<feature type="transmembrane region" description="Helical" evidence="11">
    <location>
        <begin position="313"/>
        <end position="330"/>
    </location>
</feature>
<proteinExistence type="inferred from homology"/>
<evidence type="ECO:0000256" key="8">
    <source>
        <dbReference type="ARBA" id="ARBA00023170"/>
    </source>
</evidence>
<organism evidence="14 15">
    <name type="scientific">Trichuris muris</name>
    <name type="common">Mouse whipworm</name>
    <dbReference type="NCBI Taxonomy" id="70415"/>
    <lineage>
        <taxon>Eukaryota</taxon>
        <taxon>Metazoa</taxon>
        <taxon>Ecdysozoa</taxon>
        <taxon>Nematoda</taxon>
        <taxon>Enoplea</taxon>
        <taxon>Dorylaimia</taxon>
        <taxon>Trichinellida</taxon>
        <taxon>Trichuridae</taxon>
        <taxon>Trichuris</taxon>
    </lineage>
</organism>
<comment type="similarity">
    <text evidence="2">Belongs to the G-protein coupled receptor 2 family.</text>
</comment>
<feature type="domain" description="G-protein coupled receptors family 2 profile 1" evidence="12">
    <location>
        <begin position="11"/>
        <end position="86"/>
    </location>
</feature>
<evidence type="ECO:0000256" key="1">
    <source>
        <dbReference type="ARBA" id="ARBA00004651"/>
    </source>
</evidence>
<dbReference type="InterPro" id="IPR050332">
    <property type="entry name" value="GPCR_2"/>
</dbReference>
<dbReference type="GO" id="GO:0007166">
    <property type="term" value="P:cell surface receptor signaling pathway"/>
    <property type="evidence" value="ECO:0007669"/>
    <property type="project" value="InterPro"/>
</dbReference>
<protein>
    <submittedName>
        <fullName evidence="15">G-protein coupled receptors family 2 profile 2 domain-containing protein</fullName>
    </submittedName>
</protein>
<dbReference type="SUPFAM" id="SSF111418">
    <property type="entry name" value="Hormone receptor domain"/>
    <property type="match status" value="1"/>
</dbReference>
<evidence type="ECO:0000256" key="6">
    <source>
        <dbReference type="ARBA" id="ARBA00023040"/>
    </source>
</evidence>
<evidence type="ECO:0000256" key="5">
    <source>
        <dbReference type="ARBA" id="ARBA00022989"/>
    </source>
</evidence>
<dbReference type="InterPro" id="IPR000832">
    <property type="entry name" value="GPCR_2_secretin-like"/>
</dbReference>
<accession>A0A5S6QNF4</accession>
<keyword evidence="14" id="KW-1185">Reference proteome</keyword>
<keyword evidence="6" id="KW-0297">G-protein coupled receptor</keyword>
<dbReference type="PROSITE" id="PS50261">
    <property type="entry name" value="G_PROTEIN_RECEP_F2_4"/>
    <property type="match status" value="1"/>
</dbReference>
<comment type="subcellular location">
    <subcellularLocation>
        <location evidence="1">Cell membrane</location>
        <topology evidence="1">Multi-pass membrane protein</topology>
    </subcellularLocation>
</comment>
<dbReference type="GO" id="GO:0007188">
    <property type="term" value="P:adenylate cyclase-modulating G protein-coupled receptor signaling pathway"/>
    <property type="evidence" value="ECO:0007669"/>
    <property type="project" value="TreeGrafter"/>
</dbReference>
<feature type="transmembrane region" description="Helical" evidence="11">
    <location>
        <begin position="342"/>
        <end position="365"/>
    </location>
</feature>
<evidence type="ECO:0000256" key="3">
    <source>
        <dbReference type="ARBA" id="ARBA00022475"/>
    </source>
</evidence>
<feature type="transmembrane region" description="Helical" evidence="11">
    <location>
        <begin position="145"/>
        <end position="164"/>
    </location>
</feature>
<dbReference type="Pfam" id="PF00002">
    <property type="entry name" value="7tm_2"/>
    <property type="match status" value="1"/>
</dbReference>
<sequence>MKIIVDEEKERCRVMSANFTATRSSCGPDFDGSMCWESSSGGGIVQMECPFEFCSTCTVEDRFVERECFANLSWAPPNYDRCVSIYTYNSSCIGKLCQPCPDNFRETFRMVMLWLSVISALLMVASLITFSMFKSLQCRRLTIHKHLVAAFIIRFFIFIMWLVLQRDQVFHGCTGLEPAKTDWLCKLILTLIMYSTLASVFWMFLEGFYLVSRFTIMAMRSEEGHFVLYLLTGWGLPFAFVLGWVLALEFQPVVPWCWLPYTGNKAIWLLISPISVALGLNFLFLLIILALLIQKLWASNTIESKKIWKTTKATVLLVPLLGTTNLLLFYEPSPSNESAHQAYMLLSAILQHSQGIFVALFYCFGNGEVQLALKRQIERLRHYQPIFVKKRNHGSQATKFHRRYSEETMDSKI</sequence>
<feature type="transmembrane region" description="Helical" evidence="11">
    <location>
        <begin position="184"/>
        <end position="205"/>
    </location>
</feature>
<keyword evidence="9" id="KW-0325">Glycoprotein</keyword>
<evidence type="ECO:0000256" key="10">
    <source>
        <dbReference type="ARBA" id="ARBA00023224"/>
    </source>
</evidence>
<dbReference type="Gene3D" id="1.20.1070.10">
    <property type="entry name" value="Rhodopsin 7-helix transmembrane proteins"/>
    <property type="match status" value="1"/>
</dbReference>
<feature type="domain" description="G-protein coupled receptors family 2 profile 2" evidence="13">
    <location>
        <begin position="108"/>
        <end position="366"/>
    </location>
</feature>
<evidence type="ECO:0000256" key="11">
    <source>
        <dbReference type="SAM" id="Phobius"/>
    </source>
</evidence>
<evidence type="ECO:0000313" key="15">
    <source>
        <dbReference type="WBParaSite" id="TMUE_2000008392.1"/>
    </source>
</evidence>
<dbReference type="AlphaFoldDB" id="A0A5S6QNF4"/>
<keyword evidence="5 11" id="KW-1133">Transmembrane helix</keyword>
<dbReference type="PROSITE" id="PS00649">
    <property type="entry name" value="G_PROTEIN_RECEP_F2_1"/>
    <property type="match status" value="1"/>
</dbReference>
<dbReference type="InterPro" id="IPR017981">
    <property type="entry name" value="GPCR_2-like_7TM"/>
</dbReference>
<keyword evidence="3" id="KW-1003">Cell membrane</keyword>
<dbReference type="Pfam" id="PF02793">
    <property type="entry name" value="HRM"/>
    <property type="match status" value="1"/>
</dbReference>
<feature type="transmembrane region" description="Helical" evidence="11">
    <location>
        <begin position="267"/>
        <end position="292"/>
    </location>
</feature>
<evidence type="ECO:0000259" key="12">
    <source>
        <dbReference type="PROSITE" id="PS50227"/>
    </source>
</evidence>
<keyword evidence="7 11" id="KW-0472">Membrane</keyword>
<dbReference type="STRING" id="70415.A0A5S6QNF4"/>
<evidence type="ECO:0000256" key="7">
    <source>
        <dbReference type="ARBA" id="ARBA00023136"/>
    </source>
</evidence>